<gene>
    <name evidence="1" type="ORF">DK389_23720</name>
</gene>
<organism evidence="1 2">
    <name type="scientific">Methylobacterium durans</name>
    <dbReference type="NCBI Taxonomy" id="2202825"/>
    <lineage>
        <taxon>Bacteria</taxon>
        <taxon>Pseudomonadati</taxon>
        <taxon>Pseudomonadota</taxon>
        <taxon>Alphaproteobacteria</taxon>
        <taxon>Hyphomicrobiales</taxon>
        <taxon>Methylobacteriaceae</taxon>
        <taxon>Methylobacterium</taxon>
    </lineage>
</organism>
<name>A0A2U8W9Y8_9HYPH</name>
<dbReference type="RefSeq" id="WP_109893286.1">
    <property type="nucleotide sequence ID" value="NZ_CP029550.1"/>
</dbReference>
<keyword evidence="2" id="KW-1185">Reference proteome</keyword>
<dbReference type="AlphaFoldDB" id="A0A2U8W9Y8"/>
<dbReference type="Proteomes" id="UP000245926">
    <property type="component" value="Chromosome"/>
</dbReference>
<proteinExistence type="predicted"/>
<evidence type="ECO:0000313" key="2">
    <source>
        <dbReference type="Proteomes" id="UP000245926"/>
    </source>
</evidence>
<dbReference type="KEGG" id="mets:DK389_23720"/>
<sequence>MLIDRHGPFTRIVFGLGKVAFDGRPDDLDCVVWGTTDTGATIEVDPQIALPYTVRLRVEGYAFDRLCVVVWRQGRKLGLDYAC</sequence>
<protein>
    <submittedName>
        <fullName evidence="1">Pilus assembly protein PilZ</fullName>
    </submittedName>
</protein>
<dbReference type="OrthoDB" id="8003510at2"/>
<reference evidence="2" key="1">
    <citation type="submission" date="2018-05" db="EMBL/GenBank/DDBJ databases">
        <title>Complete Genome Sequence of Methylobacterium sp. 17SD2-17.</title>
        <authorList>
            <person name="Srinivasan S."/>
        </authorList>
    </citation>
    <scope>NUCLEOTIDE SEQUENCE [LARGE SCALE GENOMIC DNA]</scope>
    <source>
        <strain evidence="2">17SD2-17</strain>
    </source>
</reference>
<dbReference type="EMBL" id="CP029550">
    <property type="protein sequence ID" value="AWN42954.1"/>
    <property type="molecule type" value="Genomic_DNA"/>
</dbReference>
<evidence type="ECO:0000313" key="1">
    <source>
        <dbReference type="EMBL" id="AWN42954.1"/>
    </source>
</evidence>
<accession>A0A2U8W9Y8</accession>